<dbReference type="EMBL" id="JAYMYR010000004">
    <property type="protein sequence ID" value="KAK7367528.1"/>
    <property type="molecule type" value="Genomic_DNA"/>
</dbReference>
<comment type="caution">
    <text evidence="1">The sequence shown here is derived from an EMBL/GenBank/DDBJ whole genome shotgun (WGS) entry which is preliminary data.</text>
</comment>
<dbReference type="PROSITE" id="PS51257">
    <property type="entry name" value="PROKAR_LIPOPROTEIN"/>
    <property type="match status" value="1"/>
</dbReference>
<name>A0AAN9NBN5_PHACN</name>
<organism evidence="1 2">
    <name type="scientific">Phaseolus coccineus</name>
    <name type="common">Scarlet runner bean</name>
    <name type="synonym">Phaseolus multiflorus</name>
    <dbReference type="NCBI Taxonomy" id="3886"/>
    <lineage>
        <taxon>Eukaryota</taxon>
        <taxon>Viridiplantae</taxon>
        <taxon>Streptophyta</taxon>
        <taxon>Embryophyta</taxon>
        <taxon>Tracheophyta</taxon>
        <taxon>Spermatophyta</taxon>
        <taxon>Magnoliopsida</taxon>
        <taxon>eudicotyledons</taxon>
        <taxon>Gunneridae</taxon>
        <taxon>Pentapetalae</taxon>
        <taxon>rosids</taxon>
        <taxon>fabids</taxon>
        <taxon>Fabales</taxon>
        <taxon>Fabaceae</taxon>
        <taxon>Papilionoideae</taxon>
        <taxon>50 kb inversion clade</taxon>
        <taxon>NPAAA clade</taxon>
        <taxon>indigoferoid/millettioid clade</taxon>
        <taxon>Phaseoleae</taxon>
        <taxon>Phaseolus</taxon>
    </lineage>
</organism>
<reference evidence="1 2" key="1">
    <citation type="submission" date="2024-01" db="EMBL/GenBank/DDBJ databases">
        <title>The genomes of 5 underutilized Papilionoideae crops provide insights into root nodulation and disease resistanc.</title>
        <authorList>
            <person name="Jiang F."/>
        </authorList>
    </citation>
    <scope>NUCLEOTIDE SEQUENCE [LARGE SCALE GENOMIC DNA]</scope>
    <source>
        <strain evidence="1">JINMINGXINNONG_FW02</strain>
        <tissue evidence="1">Leaves</tissue>
    </source>
</reference>
<gene>
    <name evidence="1" type="ORF">VNO80_09541</name>
</gene>
<dbReference type="Proteomes" id="UP001374584">
    <property type="component" value="Unassembled WGS sequence"/>
</dbReference>
<evidence type="ECO:0000313" key="1">
    <source>
        <dbReference type="EMBL" id="KAK7367528.1"/>
    </source>
</evidence>
<protein>
    <submittedName>
        <fullName evidence="1">Uncharacterized protein</fullName>
    </submittedName>
</protein>
<keyword evidence="2" id="KW-1185">Reference proteome</keyword>
<sequence length="85" mass="9539">MRGKGLGSRRVVHSWVEELWSCCCIAILGCRDGMEACGFRDLPSATAAFRYVLVTALRIKHYHSDEISVYQISFDSTGSSFLQTF</sequence>
<dbReference type="AlphaFoldDB" id="A0AAN9NBN5"/>
<proteinExistence type="predicted"/>
<accession>A0AAN9NBN5</accession>
<evidence type="ECO:0000313" key="2">
    <source>
        <dbReference type="Proteomes" id="UP001374584"/>
    </source>
</evidence>